<keyword evidence="2" id="KW-0812">Transmembrane</keyword>
<keyword evidence="4" id="KW-1185">Reference proteome</keyword>
<dbReference type="Proteomes" id="UP001195660">
    <property type="component" value="Unassembled WGS sequence"/>
</dbReference>
<dbReference type="EMBL" id="WOFE01000007">
    <property type="protein sequence ID" value="MBM5572392.1"/>
    <property type="molecule type" value="Genomic_DNA"/>
</dbReference>
<dbReference type="PANTHER" id="PTHR38043:SF1">
    <property type="entry name" value="PROTEIN HEMX"/>
    <property type="match status" value="1"/>
</dbReference>
<reference evidence="3 4" key="1">
    <citation type="submission" date="2019-11" db="EMBL/GenBank/DDBJ databases">
        <title>Novel Deefgea species.</title>
        <authorList>
            <person name="Han J.-H."/>
        </authorList>
    </citation>
    <scope>NUCLEOTIDE SEQUENCE [LARGE SCALE GENOMIC DNA]</scope>
    <source>
        <strain evidence="3 4">LMG 24817</strain>
    </source>
</reference>
<organism evidence="3 4">
    <name type="scientific">Deefgea chitinilytica</name>
    <dbReference type="NCBI Taxonomy" id="570276"/>
    <lineage>
        <taxon>Bacteria</taxon>
        <taxon>Pseudomonadati</taxon>
        <taxon>Pseudomonadota</taxon>
        <taxon>Betaproteobacteria</taxon>
        <taxon>Neisseriales</taxon>
        <taxon>Chitinibacteraceae</taxon>
        <taxon>Deefgea</taxon>
    </lineage>
</organism>
<name>A0ABS2CEF7_9NEIS</name>
<comment type="caution">
    <text evidence="3">The sequence shown here is derived from an EMBL/GenBank/DDBJ whole genome shotgun (WGS) entry which is preliminary data.</text>
</comment>
<keyword evidence="2" id="KW-0472">Membrane</keyword>
<feature type="coiled-coil region" evidence="1">
    <location>
        <begin position="48"/>
        <end position="82"/>
    </location>
</feature>
<accession>A0ABS2CEF7</accession>
<dbReference type="InterPro" id="IPR007470">
    <property type="entry name" value="HemX"/>
</dbReference>
<evidence type="ECO:0000313" key="3">
    <source>
        <dbReference type="EMBL" id="MBM5572392.1"/>
    </source>
</evidence>
<feature type="transmembrane region" description="Helical" evidence="2">
    <location>
        <begin position="26"/>
        <end position="43"/>
    </location>
</feature>
<dbReference type="RefSeq" id="WP_203571724.1">
    <property type="nucleotide sequence ID" value="NZ_WOFE01000007.1"/>
</dbReference>
<dbReference type="PANTHER" id="PTHR38043">
    <property type="entry name" value="PROTEIN HEMX"/>
    <property type="match status" value="1"/>
</dbReference>
<keyword evidence="2" id="KW-1133">Transmembrane helix</keyword>
<keyword evidence="1" id="KW-0175">Coiled coil</keyword>
<gene>
    <name evidence="3" type="ORF">GM173_12510</name>
</gene>
<evidence type="ECO:0000256" key="1">
    <source>
        <dbReference type="SAM" id="Coils"/>
    </source>
</evidence>
<evidence type="ECO:0008006" key="5">
    <source>
        <dbReference type="Google" id="ProtNLM"/>
    </source>
</evidence>
<protein>
    <recommendedName>
        <fullName evidence="5">Uroporphyrinogen-III C-methyltransferase</fullName>
    </recommendedName>
</protein>
<proteinExistence type="predicted"/>
<sequence length="347" mass="38862">MNQDNASNTFSAALSQPPRRRLPQPALVLALVALLASGGAWLYQQNAMETLKLDLSRELANNNKLQQELRSQLLMQNQAQQQFLARLTIQEGKQAEALARQESLNVMYDTLTRGEALHSLAEIEQMLSFASQQLQIAGDVNSALTALNNIDQQLQRLNRPELISVRQALTQDINTLKSTPYVDVIGLTAKINSLIDSVERLPLLIDAGHDPKGMPFKANPNHNPIQRFGAEVWHEFKQLIQIRRIDQPDLILLSPEQSFFLRENIKLRLLNARSALLLRNEAAFRADIAATVRYLQQFFDARAPATDNAIKVLRQLESQPLAITLPDLSASLNAVRSARTMAERAKP</sequence>
<dbReference type="Pfam" id="PF04375">
    <property type="entry name" value="HemX"/>
    <property type="match status" value="1"/>
</dbReference>
<evidence type="ECO:0000313" key="4">
    <source>
        <dbReference type="Proteomes" id="UP001195660"/>
    </source>
</evidence>
<evidence type="ECO:0000256" key="2">
    <source>
        <dbReference type="SAM" id="Phobius"/>
    </source>
</evidence>